<comment type="catalytic activity">
    <reaction evidence="12">
        <text>2 [molybdopterin-synthase sulfur-carrier protein]-C-terminal-Gly-aminoethanethioate + cyclic pyranopterin phosphate + H2O = molybdopterin + 2 [molybdopterin-synthase sulfur-carrier protein]-C-terminal Gly-Gly + 2 H(+)</text>
        <dbReference type="Rhea" id="RHEA:26333"/>
        <dbReference type="Rhea" id="RHEA-COMP:12202"/>
        <dbReference type="Rhea" id="RHEA-COMP:19907"/>
        <dbReference type="ChEBI" id="CHEBI:15377"/>
        <dbReference type="ChEBI" id="CHEBI:15378"/>
        <dbReference type="ChEBI" id="CHEBI:58698"/>
        <dbReference type="ChEBI" id="CHEBI:59648"/>
        <dbReference type="ChEBI" id="CHEBI:90778"/>
        <dbReference type="ChEBI" id="CHEBI:232372"/>
        <dbReference type="EC" id="2.8.1.12"/>
    </reaction>
</comment>
<dbReference type="InterPro" id="IPR036563">
    <property type="entry name" value="MoaE_sf"/>
</dbReference>
<dbReference type="PANTHER" id="PTHR23404">
    <property type="entry name" value="MOLYBDOPTERIN SYNTHASE RELATED"/>
    <property type="match status" value="1"/>
</dbReference>
<evidence type="ECO:0000256" key="12">
    <source>
        <dbReference type="ARBA" id="ARBA00049878"/>
    </source>
</evidence>
<dbReference type="EMBL" id="AWGB01000003">
    <property type="protein sequence ID" value="ESQ94465.1"/>
    <property type="molecule type" value="Genomic_DNA"/>
</dbReference>
<evidence type="ECO:0000256" key="3">
    <source>
        <dbReference type="ARBA" id="ARBA00011950"/>
    </source>
</evidence>
<dbReference type="Proteomes" id="UP000017837">
    <property type="component" value="Unassembled WGS sequence"/>
</dbReference>
<proteinExistence type="inferred from homology"/>
<dbReference type="SUPFAM" id="SSF54690">
    <property type="entry name" value="Molybdopterin synthase subunit MoaE"/>
    <property type="match status" value="1"/>
</dbReference>
<dbReference type="PATRIC" id="fig|1121022.4.peg.235"/>
<dbReference type="Gene3D" id="3.90.1170.40">
    <property type="entry name" value="Molybdopterin biosynthesis MoaE subunit"/>
    <property type="match status" value="1"/>
</dbReference>
<comment type="pathway">
    <text evidence="1">Cofactor biosynthesis; molybdopterin biosynthesis.</text>
</comment>
<evidence type="ECO:0000256" key="11">
    <source>
        <dbReference type="ARBA" id="ARBA00032474"/>
    </source>
</evidence>
<keyword evidence="5" id="KW-0501">Molybdenum cofactor biosynthesis</keyword>
<dbReference type="STRING" id="1121022.GCA_000376105_02514"/>
<dbReference type="GO" id="GO:0030366">
    <property type="term" value="F:molybdopterin synthase activity"/>
    <property type="evidence" value="ECO:0007669"/>
    <property type="project" value="UniProtKB-EC"/>
</dbReference>
<reference evidence="13 14" key="1">
    <citation type="journal article" date="2014" name="Nature">
        <title>Sequential evolution of bacterial morphology by co-option of a developmental regulator.</title>
        <authorList>
            <person name="Jiang C."/>
            <person name="Brown P.J."/>
            <person name="Ducret A."/>
            <person name="Brun Y.V."/>
        </authorList>
    </citation>
    <scope>NUCLEOTIDE SEQUENCE [LARGE SCALE GENOMIC DNA]</scope>
    <source>
        <strain evidence="13 14">DSM 16100</strain>
    </source>
</reference>
<evidence type="ECO:0000256" key="6">
    <source>
        <dbReference type="ARBA" id="ARBA00025448"/>
    </source>
</evidence>
<evidence type="ECO:0000256" key="4">
    <source>
        <dbReference type="ARBA" id="ARBA00013858"/>
    </source>
</evidence>
<dbReference type="UniPathway" id="UPA00344"/>
<comment type="subunit">
    <text evidence="7">Heterotetramer of 2 MoaD subunits and 2 MoaE subunits. Also stable as homodimer. The enzyme changes between these two forms during catalysis.</text>
</comment>
<dbReference type="InterPro" id="IPR003448">
    <property type="entry name" value="Mopterin_biosynth_MoaE"/>
</dbReference>
<comment type="function">
    <text evidence="6">Converts molybdopterin precursor Z into molybdopterin. This requires the incorporation of two sulfur atoms into precursor Z to generate a dithiolene group. The sulfur is provided by MoaD.</text>
</comment>
<keyword evidence="14" id="KW-1185">Reference proteome</keyword>
<evidence type="ECO:0000313" key="13">
    <source>
        <dbReference type="EMBL" id="ESQ94465.1"/>
    </source>
</evidence>
<comment type="similarity">
    <text evidence="2">Belongs to the MoaE family.</text>
</comment>
<evidence type="ECO:0000256" key="2">
    <source>
        <dbReference type="ARBA" id="ARBA00005426"/>
    </source>
</evidence>
<evidence type="ECO:0000256" key="10">
    <source>
        <dbReference type="ARBA" id="ARBA00030781"/>
    </source>
</evidence>
<dbReference type="eggNOG" id="COG0314">
    <property type="taxonomic scope" value="Bacteria"/>
</dbReference>
<evidence type="ECO:0000256" key="7">
    <source>
        <dbReference type="ARBA" id="ARBA00026066"/>
    </source>
</evidence>
<evidence type="ECO:0000256" key="8">
    <source>
        <dbReference type="ARBA" id="ARBA00029745"/>
    </source>
</evidence>
<evidence type="ECO:0000256" key="9">
    <source>
        <dbReference type="ARBA" id="ARBA00030407"/>
    </source>
</evidence>
<evidence type="ECO:0000256" key="1">
    <source>
        <dbReference type="ARBA" id="ARBA00005046"/>
    </source>
</evidence>
<dbReference type="CDD" id="cd00756">
    <property type="entry name" value="MoaE"/>
    <property type="match status" value="1"/>
</dbReference>
<name>V4Q9C4_9CAUL</name>
<dbReference type="AlphaFoldDB" id="V4Q9C4"/>
<evidence type="ECO:0000256" key="5">
    <source>
        <dbReference type="ARBA" id="ARBA00023150"/>
    </source>
</evidence>
<sequence length="156" mass="17310">MIMADIDVKLLPETLDPVQEHAAFLACFGHLGAVTAFTGVVRAAAKDVIVDYLYLDWYPGMTEASMHAIAETAAERFEIAALVIRHRCAKVKAGQPVVFVAAASSHRRAAFEAVDYMMDRLKSEAALWKREVGPDIDHWIEPTGKDAEDLQRWSKP</sequence>
<protein>
    <recommendedName>
        <fullName evidence="4">Molybdopterin synthase catalytic subunit</fullName>
        <ecNumber evidence="3">2.8.1.12</ecNumber>
    </recommendedName>
    <alternativeName>
        <fullName evidence="10">MPT synthase subunit 2</fullName>
    </alternativeName>
    <alternativeName>
        <fullName evidence="8">Molybdenum cofactor biosynthesis protein E</fullName>
    </alternativeName>
    <alternativeName>
        <fullName evidence="9">Molybdopterin-converting factor large subunit</fullName>
    </alternativeName>
    <alternativeName>
        <fullName evidence="11">Molybdopterin-converting factor subunit 2</fullName>
    </alternativeName>
</protein>
<dbReference type="Pfam" id="PF02391">
    <property type="entry name" value="MoaE"/>
    <property type="match status" value="1"/>
</dbReference>
<gene>
    <name evidence="13" type="ORF">ABENE_01195</name>
</gene>
<organism evidence="13 14">
    <name type="scientific">Asticcacaulis benevestitus DSM 16100 = ATCC BAA-896</name>
    <dbReference type="NCBI Taxonomy" id="1121022"/>
    <lineage>
        <taxon>Bacteria</taxon>
        <taxon>Pseudomonadati</taxon>
        <taxon>Pseudomonadota</taxon>
        <taxon>Alphaproteobacteria</taxon>
        <taxon>Caulobacterales</taxon>
        <taxon>Caulobacteraceae</taxon>
        <taxon>Asticcacaulis</taxon>
    </lineage>
</organism>
<evidence type="ECO:0000313" key="14">
    <source>
        <dbReference type="Proteomes" id="UP000017837"/>
    </source>
</evidence>
<dbReference type="EC" id="2.8.1.12" evidence="3"/>
<comment type="caution">
    <text evidence="13">The sequence shown here is derived from an EMBL/GenBank/DDBJ whole genome shotgun (WGS) entry which is preliminary data.</text>
</comment>
<dbReference type="GO" id="GO:0006777">
    <property type="term" value="P:Mo-molybdopterin cofactor biosynthetic process"/>
    <property type="evidence" value="ECO:0007669"/>
    <property type="project" value="UniProtKB-KW"/>
</dbReference>
<accession>V4Q9C4</accession>